<dbReference type="PANTHER" id="PTHR42781">
    <property type="entry name" value="SPERMIDINE/PUTRESCINE IMPORT ATP-BINDING PROTEIN POTA"/>
    <property type="match status" value="1"/>
</dbReference>
<keyword evidence="4" id="KW-0547">Nucleotide-binding</keyword>
<evidence type="ECO:0000259" key="9">
    <source>
        <dbReference type="PROSITE" id="PS50893"/>
    </source>
</evidence>
<dbReference type="PANTHER" id="PTHR42781:SF4">
    <property type="entry name" value="SPERMIDINE_PUTRESCINE IMPORT ATP-BINDING PROTEIN POTA"/>
    <property type="match status" value="1"/>
</dbReference>
<evidence type="ECO:0000256" key="7">
    <source>
        <dbReference type="ARBA" id="ARBA00023065"/>
    </source>
</evidence>
<dbReference type="RefSeq" id="WP_015088667.1">
    <property type="nucleotide sequence ID" value="NC_019566.1"/>
</dbReference>
<dbReference type="InterPro" id="IPR017871">
    <property type="entry name" value="ABC_transporter-like_CS"/>
</dbReference>
<dbReference type="eggNOG" id="COG3842">
    <property type="taxonomic scope" value="Bacteria"/>
</dbReference>
<keyword evidence="1" id="KW-0813">Transport</keyword>
<keyword evidence="6" id="KW-0408">Iron</keyword>
<evidence type="ECO:0000256" key="4">
    <source>
        <dbReference type="ARBA" id="ARBA00022741"/>
    </source>
</evidence>
<dbReference type="Gene3D" id="2.40.50.100">
    <property type="match status" value="1"/>
</dbReference>
<dbReference type="Gene3D" id="3.40.50.300">
    <property type="entry name" value="P-loop containing nucleotide triphosphate hydrolases"/>
    <property type="match status" value="1"/>
</dbReference>
<proteinExistence type="predicted"/>
<evidence type="ECO:0000256" key="3">
    <source>
        <dbReference type="ARBA" id="ARBA00022496"/>
    </source>
</evidence>
<sequence>MTYEHRIPLALSMTCIRHAYGTVQAIDGLDVSVSPGEIVCLLGPSGCGKTTILRLAAGLEDIQEGEVSLNGQVVAVNGNNLPPEKRGVGLVFQDYALFPHLDVIDNVTFGLIDWRASDRKARVAYMLEMVGLTDVAKSFPHELSGGQQQRVALARALAPKPRVVLLDEPYSGLDARLRDRVRSEVLRILKSSFSACLMVTHDSEEAMFMADRIVVMRAGQIVQLGSPAELYCSPSGVFVAGLFGEVNLIEGRVRGDTVYTIAGAFSSGGLPNDQNVTVVVRPEGVHIDTYSETFNCGICCEVDQSRLLGSASLINLSVRGEDVKVGKTLHLTARVSGIFLPLPGTRVRITIDPSQTFVFPRSDPQ</sequence>
<dbReference type="InterPro" id="IPR027417">
    <property type="entry name" value="P-loop_NTPase"/>
</dbReference>
<protein>
    <submittedName>
        <fullName evidence="10">ABC transporter family protein</fullName>
    </submittedName>
</protein>
<organism evidence="10 11">
    <name type="scientific">Candidatus Endolissoclinum faulkneri L2</name>
    <dbReference type="NCBI Taxonomy" id="1193729"/>
    <lineage>
        <taxon>Bacteria</taxon>
        <taxon>Pseudomonadati</taxon>
        <taxon>Pseudomonadota</taxon>
        <taxon>Alphaproteobacteria</taxon>
        <taxon>Rhodospirillales</taxon>
        <taxon>Rhodospirillaceae</taxon>
        <taxon>Candidatus Endolissoclinum</taxon>
    </lineage>
</organism>
<evidence type="ECO:0000256" key="1">
    <source>
        <dbReference type="ARBA" id="ARBA00022448"/>
    </source>
</evidence>
<keyword evidence="7" id="KW-0406">Ion transport</keyword>
<reference evidence="10 11" key="1">
    <citation type="journal article" date="2012" name="Proc. Natl. Acad. Sci. U.S.A.">
        <title>Genome streamlining and chemical defense in a coral reef symbiosis.</title>
        <authorList>
            <person name="Kwan J.C."/>
            <person name="Donia M.S."/>
            <person name="Han A.W."/>
            <person name="Hirose E."/>
            <person name="Haygood M.G."/>
            <person name="Schmidt E.W."/>
        </authorList>
    </citation>
    <scope>NUCLEOTIDE SEQUENCE [LARGE SCALE GENOMIC DNA]</scope>
    <source>
        <strain evidence="10 11">L2</strain>
    </source>
</reference>
<evidence type="ECO:0000313" key="10">
    <source>
        <dbReference type="EMBL" id="AFX99169.1"/>
    </source>
</evidence>
<dbReference type="EMBL" id="CP003539">
    <property type="protein sequence ID" value="AFX99169.1"/>
    <property type="molecule type" value="Genomic_DNA"/>
</dbReference>
<name>K7YRJ1_9PROT</name>
<keyword evidence="11" id="KW-1185">Reference proteome</keyword>
<dbReference type="PATRIC" id="fig|1193729.4.peg.543"/>
<evidence type="ECO:0000313" key="11">
    <source>
        <dbReference type="Proteomes" id="UP000010077"/>
    </source>
</evidence>
<evidence type="ECO:0000256" key="6">
    <source>
        <dbReference type="ARBA" id="ARBA00023004"/>
    </source>
</evidence>
<dbReference type="SUPFAM" id="SSF50331">
    <property type="entry name" value="MOP-like"/>
    <property type="match status" value="1"/>
</dbReference>
<dbReference type="STRING" id="1193729.A1OE_988"/>
<keyword evidence="3" id="KW-0410">Iron transport</keyword>
<feature type="domain" description="ABC transporter" evidence="9">
    <location>
        <begin position="11"/>
        <end position="243"/>
    </location>
</feature>
<dbReference type="OrthoDB" id="9802264at2"/>
<evidence type="ECO:0000256" key="8">
    <source>
        <dbReference type="ARBA" id="ARBA00023136"/>
    </source>
</evidence>
<dbReference type="SUPFAM" id="SSF52540">
    <property type="entry name" value="P-loop containing nucleoside triphosphate hydrolases"/>
    <property type="match status" value="1"/>
</dbReference>
<keyword evidence="5" id="KW-0067">ATP-binding</keyword>
<dbReference type="CDD" id="cd03259">
    <property type="entry name" value="ABC_Carb_Solutes_like"/>
    <property type="match status" value="1"/>
</dbReference>
<dbReference type="GO" id="GO:0016020">
    <property type="term" value="C:membrane"/>
    <property type="evidence" value="ECO:0007669"/>
    <property type="project" value="InterPro"/>
</dbReference>
<dbReference type="InterPro" id="IPR050093">
    <property type="entry name" value="ABC_SmlMolc_Importer"/>
</dbReference>
<dbReference type="GO" id="GO:0015697">
    <property type="term" value="P:quaternary ammonium group transport"/>
    <property type="evidence" value="ECO:0007669"/>
    <property type="project" value="UniProtKB-ARBA"/>
</dbReference>
<accession>K7YRJ1</accession>
<dbReference type="InterPro" id="IPR008995">
    <property type="entry name" value="Mo/tungstate-bd_C_term_dom"/>
</dbReference>
<dbReference type="GO" id="GO:0015408">
    <property type="term" value="F:ABC-type ferric iron transporter activity"/>
    <property type="evidence" value="ECO:0007669"/>
    <property type="project" value="InterPro"/>
</dbReference>
<evidence type="ECO:0000256" key="5">
    <source>
        <dbReference type="ARBA" id="ARBA00022840"/>
    </source>
</evidence>
<dbReference type="KEGG" id="thal:A1OE_988"/>
<dbReference type="InterPro" id="IPR015853">
    <property type="entry name" value="ABC_transpr_FbpC"/>
</dbReference>
<dbReference type="Pfam" id="PF00005">
    <property type="entry name" value="ABC_tran"/>
    <property type="match status" value="1"/>
</dbReference>
<dbReference type="PROSITE" id="PS50893">
    <property type="entry name" value="ABC_TRANSPORTER_2"/>
    <property type="match status" value="1"/>
</dbReference>
<dbReference type="PROSITE" id="PS00211">
    <property type="entry name" value="ABC_TRANSPORTER_1"/>
    <property type="match status" value="1"/>
</dbReference>
<dbReference type="InterPro" id="IPR003593">
    <property type="entry name" value="AAA+_ATPase"/>
</dbReference>
<dbReference type="GO" id="GO:0016887">
    <property type="term" value="F:ATP hydrolysis activity"/>
    <property type="evidence" value="ECO:0007669"/>
    <property type="project" value="InterPro"/>
</dbReference>
<keyword evidence="2" id="KW-1003">Cell membrane</keyword>
<dbReference type="AlphaFoldDB" id="K7YRJ1"/>
<dbReference type="HOGENOM" id="CLU_000604_1_1_5"/>
<dbReference type="SMART" id="SM00382">
    <property type="entry name" value="AAA"/>
    <property type="match status" value="1"/>
</dbReference>
<keyword evidence="8" id="KW-0472">Membrane</keyword>
<dbReference type="InterPro" id="IPR003439">
    <property type="entry name" value="ABC_transporter-like_ATP-bd"/>
</dbReference>
<gene>
    <name evidence="10" type="ORF">A1OE_988</name>
</gene>
<dbReference type="GO" id="GO:0005524">
    <property type="term" value="F:ATP binding"/>
    <property type="evidence" value="ECO:0007669"/>
    <property type="project" value="UniProtKB-KW"/>
</dbReference>
<dbReference type="FunFam" id="3.40.50.300:FF:000425">
    <property type="entry name" value="Probable ABC transporter, ATP-binding subunit"/>
    <property type="match status" value="1"/>
</dbReference>
<dbReference type="Proteomes" id="UP000010077">
    <property type="component" value="Chromosome"/>
</dbReference>
<evidence type="ECO:0000256" key="2">
    <source>
        <dbReference type="ARBA" id="ARBA00022475"/>
    </source>
</evidence>